<dbReference type="Proteomes" id="UP000192674">
    <property type="component" value="Unassembled WGS sequence"/>
</dbReference>
<dbReference type="EMBL" id="FWXV01000001">
    <property type="protein sequence ID" value="SMC72734.1"/>
    <property type="molecule type" value="Genomic_DNA"/>
</dbReference>
<gene>
    <name evidence="3" type="ORF">SAMN05661093_01719</name>
</gene>
<dbReference type="InterPro" id="IPR050564">
    <property type="entry name" value="F420-G6PD/mer"/>
</dbReference>
<dbReference type="InterPro" id="IPR022526">
    <property type="entry name" value="F420_Rv3093c"/>
</dbReference>
<dbReference type="InterPro" id="IPR011251">
    <property type="entry name" value="Luciferase-like_dom"/>
</dbReference>
<accession>A0A1W2BII1</accession>
<dbReference type="NCBIfam" id="TIGR03841">
    <property type="entry name" value="F420_Rv3093c"/>
    <property type="match status" value="1"/>
</dbReference>
<protein>
    <submittedName>
        <fullName evidence="3">Probable F420-dependent oxidoreductase, Rv3093c family</fullName>
    </submittedName>
</protein>
<dbReference type="GO" id="GO:0016705">
    <property type="term" value="F:oxidoreductase activity, acting on paired donors, with incorporation or reduction of molecular oxygen"/>
    <property type="evidence" value="ECO:0007669"/>
    <property type="project" value="InterPro"/>
</dbReference>
<dbReference type="SUPFAM" id="SSF51679">
    <property type="entry name" value="Bacterial luciferase-like"/>
    <property type="match status" value="1"/>
</dbReference>
<evidence type="ECO:0000313" key="3">
    <source>
        <dbReference type="EMBL" id="SMC72734.1"/>
    </source>
</evidence>
<dbReference type="PANTHER" id="PTHR43244">
    <property type="match status" value="1"/>
</dbReference>
<keyword evidence="1" id="KW-0560">Oxidoreductase</keyword>
<organism evidence="3 4">
    <name type="scientific">Kibdelosporangium aridum</name>
    <dbReference type="NCBI Taxonomy" id="2030"/>
    <lineage>
        <taxon>Bacteria</taxon>
        <taxon>Bacillati</taxon>
        <taxon>Actinomycetota</taxon>
        <taxon>Actinomycetes</taxon>
        <taxon>Pseudonocardiales</taxon>
        <taxon>Pseudonocardiaceae</taxon>
        <taxon>Kibdelosporangium</taxon>
    </lineage>
</organism>
<evidence type="ECO:0000259" key="2">
    <source>
        <dbReference type="Pfam" id="PF00296"/>
    </source>
</evidence>
<dbReference type="OrthoDB" id="5729035at2"/>
<dbReference type="InterPro" id="IPR036661">
    <property type="entry name" value="Luciferase-like_sf"/>
</dbReference>
<proteinExistence type="predicted"/>
<dbReference type="Gene3D" id="3.20.20.30">
    <property type="entry name" value="Luciferase-like domain"/>
    <property type="match status" value="1"/>
</dbReference>
<dbReference type="RefSeq" id="WP_084425340.1">
    <property type="nucleotide sequence ID" value="NZ_FWXV01000001.1"/>
</dbReference>
<keyword evidence="4" id="KW-1185">Reference proteome</keyword>
<evidence type="ECO:0000256" key="1">
    <source>
        <dbReference type="ARBA" id="ARBA00023002"/>
    </source>
</evidence>
<dbReference type="AlphaFoldDB" id="A0A1W2BII1"/>
<evidence type="ECO:0000313" key="4">
    <source>
        <dbReference type="Proteomes" id="UP000192674"/>
    </source>
</evidence>
<sequence length="326" mass="35134">MSEIGAVIPFWLYRPDLEALEVAQEADRLGYRTLWIGEMVTFDAFALATAIGMRTRQIGLRIGPLAIGVRSPVSIALGMSSVARLIGRPVDVALGASSPTIVTNWHNRSFDKSAARMRETVRALRGILEDGRSDFAGKHVRTKGFRLRHALPSRSVSVAAFGPVMTKVAAEEADEVVLNIVTPGIVARVREAVDAHARAAGVKPPRLAVWVSAAINPGAASYHQLASQLVVYLKPPGYGEMFTELGYGELVERARAGESYAKLAHDLPAELLARVCAIGTADQIRDRIAKYHRAGADHVAIVPCTAEDPAGSSVLTALKEYTLHDR</sequence>
<name>A0A1W2BII1_KIBAR</name>
<reference evidence="3 4" key="1">
    <citation type="submission" date="2017-04" db="EMBL/GenBank/DDBJ databases">
        <authorList>
            <person name="Afonso C.L."/>
            <person name="Miller P.J."/>
            <person name="Scott M.A."/>
            <person name="Spackman E."/>
            <person name="Goraichik I."/>
            <person name="Dimitrov K.M."/>
            <person name="Suarez D.L."/>
            <person name="Swayne D.E."/>
        </authorList>
    </citation>
    <scope>NUCLEOTIDE SEQUENCE [LARGE SCALE GENOMIC DNA]</scope>
    <source>
        <strain evidence="3 4">DSM 43828</strain>
    </source>
</reference>
<dbReference type="Pfam" id="PF00296">
    <property type="entry name" value="Bac_luciferase"/>
    <property type="match status" value="1"/>
</dbReference>
<feature type="domain" description="Luciferase-like" evidence="2">
    <location>
        <begin position="18"/>
        <end position="298"/>
    </location>
</feature>
<dbReference type="PANTHER" id="PTHR43244:SF1">
    <property type="entry name" value="5,10-METHYLENETETRAHYDROMETHANOPTERIN REDUCTASE"/>
    <property type="match status" value="1"/>
</dbReference>